<feature type="region of interest" description="Disordered" evidence="13">
    <location>
        <begin position="197"/>
        <end position="323"/>
    </location>
</feature>
<keyword evidence="7 12" id="KW-0235">DNA replication</keyword>
<dbReference type="GO" id="GO:0006351">
    <property type="term" value="P:DNA-templated transcription"/>
    <property type="evidence" value="ECO:0007669"/>
    <property type="project" value="UniProtKB-UniRule"/>
</dbReference>
<dbReference type="Pfam" id="PF00508">
    <property type="entry name" value="PPV_E2_N"/>
    <property type="match status" value="1"/>
</dbReference>
<dbReference type="GO" id="GO:0039693">
    <property type="term" value="P:viral DNA genome replication"/>
    <property type="evidence" value="ECO:0007669"/>
    <property type="project" value="UniProtKB-UniRule"/>
</dbReference>
<dbReference type="InterPro" id="IPR042503">
    <property type="entry name" value="Regulatory_protein_E2_N_1"/>
</dbReference>
<evidence type="ECO:0000256" key="4">
    <source>
        <dbReference type="ARBA" id="ARBA00022518"/>
    </source>
</evidence>
<evidence type="ECO:0000256" key="13">
    <source>
        <dbReference type="SAM" id="MobiDB-lite"/>
    </source>
</evidence>
<dbReference type="InterPro" id="IPR001866">
    <property type="entry name" value="PPV_E2_N"/>
</dbReference>
<keyword evidence="5 12" id="KW-0597">Phosphoprotein</keyword>
<comment type="subcellular location">
    <subcellularLocation>
        <location evidence="1 12">Host nucleus</location>
    </subcellularLocation>
</comment>
<comment type="subunit">
    <text evidence="12">Binds DNA as homodimer. Interacts with protein E1; this interaction greatly increases E1 DNA-binding activity. Interacts with protein L1; this interaction enhances E2-dependent replication and transcription activation. Interacts with protein L2; this interaction inhibits E2 transcriptional activity but not DNA replication function E2. Interacts with protein E7; this interaction inhibits E7 oncogenic activity. Interacts with host TAF1; this interaction modulates E2-dependent transcriptional regulation. Interacts with host BRD4; this interaction mediates E2 transcriptional activation function. Additionally, the interaction with host BRD4 on mitotic chromosomes mediates tethering of the viral genome. Interacts with host TOPBP1; this interaction is required for optimal viral DNA replication.</text>
</comment>
<dbReference type="Gene3D" id="2.170.200.10">
    <property type="entry name" value="Papillomavirus E2 early protein domain"/>
    <property type="match status" value="1"/>
</dbReference>
<evidence type="ECO:0000256" key="10">
    <source>
        <dbReference type="ARBA" id="ARBA00023159"/>
    </source>
</evidence>
<organism evidence="16 17">
    <name type="scientific">Ovis aries papillomavirus 3</name>
    <dbReference type="NCBI Taxonomy" id="634772"/>
    <lineage>
        <taxon>Viruses</taxon>
        <taxon>Monodnaviria</taxon>
        <taxon>Shotokuvirae</taxon>
        <taxon>Cossaviricota</taxon>
        <taxon>Papovaviricetes</taxon>
        <taxon>Zurhausenvirales</taxon>
        <taxon>Papillomaviridae</taxon>
        <taxon>Firstpapillomavirinae</taxon>
        <taxon>Dyokappapapillomavirus</taxon>
        <taxon>Dyokappapapillomavirus 1</taxon>
    </lineage>
</organism>
<dbReference type="InterPro" id="IPR035975">
    <property type="entry name" value="E2/EBNA1_C_sf"/>
</dbReference>
<dbReference type="SUPFAM" id="SSF54957">
    <property type="entry name" value="Viral DNA-binding domain"/>
    <property type="match status" value="1"/>
</dbReference>
<feature type="region of interest" description="Transactivation domain" evidence="12">
    <location>
        <begin position="1"/>
        <end position="200"/>
    </location>
</feature>
<proteinExistence type="inferred from homology"/>
<dbReference type="InterPro" id="IPR000427">
    <property type="entry name" value="Papillomavirus_E2_C"/>
</dbReference>
<evidence type="ECO:0000256" key="6">
    <source>
        <dbReference type="ARBA" id="ARBA00022562"/>
    </source>
</evidence>
<evidence type="ECO:0000313" key="16">
    <source>
        <dbReference type="EMBL" id="ACO58659.1"/>
    </source>
</evidence>
<dbReference type="Gene3D" id="1.10.287.30">
    <property type="entry name" value="E2 (early) protein, N terminal domain, subdomain 1"/>
    <property type="match status" value="1"/>
</dbReference>
<comment type="PTM">
    <text evidence="12">Phosphorylated.</text>
</comment>
<dbReference type="InterPro" id="IPR033668">
    <property type="entry name" value="Reg_prot_E2"/>
</dbReference>
<evidence type="ECO:0000256" key="2">
    <source>
        <dbReference type="ARBA" id="ARBA00007794"/>
    </source>
</evidence>
<evidence type="ECO:0000313" key="17">
    <source>
        <dbReference type="Proteomes" id="UP000052085"/>
    </source>
</evidence>
<reference evidence="16 17" key="1">
    <citation type="journal article" date="2010" name="Virology">
        <title>Ovis aries Papillomavirus 3: a prototype of a novel genus in the family Papillomaviridae associated with ovine squamous cell carcinoma.</title>
        <authorList>
            <person name="Alberti A."/>
            <person name="Pirino S."/>
            <person name="Pintore F."/>
            <person name="Addis M.F."/>
            <person name="Chessa B."/>
            <person name="Cacciotto C."/>
            <person name="Cubeddu T."/>
            <person name="Anfossi A."/>
            <person name="Benenati G."/>
            <person name="Coradduzza E."/>
            <person name="Lecis R."/>
            <person name="Antuofermo E."/>
            <person name="Carcangiu L."/>
            <person name="Pittau M."/>
        </authorList>
    </citation>
    <scope>NUCLEOTIDE SEQUENCE [LARGE SCALE GENOMIC DNA]</scope>
    <source>
        <strain evidence="17">Isolate Sar1</strain>
    </source>
</reference>
<comment type="function">
    <text evidence="12">Plays a role in the initiation of viral DNA replication. A dimer of E2 interacts with a dimer of E1 in order to improve specificity of E1 DNA binding activity. Once the complex recognizes and binds DNA at specific sites, the E2 dimer is removed from DNA. E2 also regulates viral transcription through binding to the E2RE response element (5'-ACCNNNNNNGGT-3') present in multiple copies in the regulatory regions of the viral genome. Activates or represses transcription depending on E2RE's position with regards to proximal promoter elements including the TATA-box. Repression occurs by sterically hindering the assembly of the transcription initiation complex.</text>
</comment>
<dbReference type="Pfam" id="PF00511">
    <property type="entry name" value="PPV_E2_C"/>
    <property type="match status" value="1"/>
</dbReference>
<keyword evidence="10 12" id="KW-0010">Activator</keyword>
<evidence type="ECO:0000256" key="5">
    <source>
        <dbReference type="ARBA" id="ARBA00022553"/>
    </source>
</evidence>
<evidence type="ECO:0000256" key="11">
    <source>
        <dbReference type="ARBA" id="ARBA00023163"/>
    </source>
</evidence>
<keyword evidence="8 12" id="KW-0805">Transcription regulation</keyword>
<keyword evidence="4 12" id="KW-0244">Early protein</keyword>
<dbReference type="OrthoDB" id="15886at10239"/>
<comment type="caution">
    <text evidence="12">Lacks conserved residue(s) required for the propagation of feature annotation.</text>
</comment>
<dbReference type="InterPro" id="IPR036050">
    <property type="entry name" value="Regulatory_protein_E2_N"/>
</dbReference>
<sequence>MEKLKARLDELQEEILSYIENDSTDLQEQIKHWNALRRDYVTQYYARSKGLTTVGMHPILPLAVCKEKAKKAIEMSMVLTSLQQSAFAQEPWTLSDTSQELWKAPPELCLKKHGSTVRVIFDGDAKNEMQYTNWERIYYETAEGWHMTSGHVEHKGIYYWRDCCKRYFVDFSKEADKYGKQGVWEVIYQNVTFSPVDSVSSTTECDGERECEREHQHWRPEEEGRDVDWRQTEPLCERRADRHGQRQRQRRKRDLSPSAATNQRPPRRQRPPPEEGEEGQVAAEPDGEEQVRQVAAQEEAHLGGLGPGPEGLGQAPRNRRPPVHLPVNPAADIPILFLHGPPNSLKCYRYRVLRNYSGLLLNISKCWSWVRGEQHEARVTVAFNNTAQRQQFLQTVPFPPNISYSWGRISSL</sequence>
<feature type="domain" description="Papillomavirus E2 N-terminal" evidence="14">
    <location>
        <begin position="1"/>
        <end position="195"/>
    </location>
</feature>
<evidence type="ECO:0000256" key="8">
    <source>
        <dbReference type="ARBA" id="ARBA00023015"/>
    </source>
</evidence>
<name>D5FL28_9PAPI</name>
<dbReference type="GO" id="GO:0042025">
    <property type="term" value="C:host cell nucleus"/>
    <property type="evidence" value="ECO:0007669"/>
    <property type="project" value="UniProtKB-SubCell"/>
</dbReference>
<dbReference type="GO" id="GO:0000166">
    <property type="term" value="F:nucleotide binding"/>
    <property type="evidence" value="ECO:0007669"/>
    <property type="project" value="UniProtKB-UniRule"/>
</dbReference>
<keyword evidence="3 12" id="KW-0678">Repressor</keyword>
<keyword evidence="6 12" id="KW-1048">Host nucleus</keyword>
<dbReference type="GO" id="GO:0006260">
    <property type="term" value="P:DNA replication"/>
    <property type="evidence" value="ECO:0007669"/>
    <property type="project" value="UniProtKB-KW"/>
</dbReference>
<dbReference type="GO" id="GO:0006275">
    <property type="term" value="P:regulation of DNA replication"/>
    <property type="evidence" value="ECO:0007669"/>
    <property type="project" value="UniProtKB-UniRule"/>
</dbReference>
<evidence type="ECO:0000256" key="9">
    <source>
        <dbReference type="ARBA" id="ARBA00023125"/>
    </source>
</evidence>
<evidence type="ECO:0000256" key="7">
    <source>
        <dbReference type="ARBA" id="ARBA00022705"/>
    </source>
</evidence>
<keyword evidence="9 12" id="KW-0238">DNA-binding</keyword>
<evidence type="ECO:0000256" key="1">
    <source>
        <dbReference type="ARBA" id="ARBA00004147"/>
    </source>
</evidence>
<keyword evidence="17" id="KW-1185">Reference proteome</keyword>
<gene>
    <name evidence="12" type="primary">E2</name>
</gene>
<dbReference type="Proteomes" id="UP000052085">
    <property type="component" value="Segment"/>
</dbReference>
<dbReference type="SUPFAM" id="SSF51332">
    <property type="entry name" value="E2 regulatory, transactivation domain"/>
    <property type="match status" value="1"/>
</dbReference>
<dbReference type="InterPro" id="IPR012677">
    <property type="entry name" value="Nucleotide-bd_a/b_plait_sf"/>
</dbReference>
<dbReference type="GO" id="GO:0003677">
    <property type="term" value="F:DNA binding"/>
    <property type="evidence" value="ECO:0007669"/>
    <property type="project" value="UniProtKB-UniRule"/>
</dbReference>
<evidence type="ECO:0000259" key="14">
    <source>
        <dbReference type="Pfam" id="PF00508"/>
    </source>
</evidence>
<evidence type="ECO:0000256" key="12">
    <source>
        <dbReference type="HAMAP-Rule" id="MF_04001"/>
    </source>
</evidence>
<dbReference type="HAMAP" id="MF_04001">
    <property type="entry name" value="PPV_E2"/>
    <property type="match status" value="1"/>
</dbReference>
<dbReference type="GO" id="GO:0003700">
    <property type="term" value="F:DNA-binding transcription factor activity"/>
    <property type="evidence" value="ECO:0007669"/>
    <property type="project" value="UniProtKB-UniRule"/>
</dbReference>
<feature type="region of interest" description="DNA-binding domain" evidence="12">
    <location>
        <begin position="332"/>
        <end position="412"/>
    </location>
</feature>
<protein>
    <recommendedName>
        <fullName evidence="12">Regulatory protein E2</fullName>
    </recommendedName>
</protein>
<comment type="similarity">
    <text evidence="12">Belongs to the papillomaviridae E2 protein family.</text>
</comment>
<dbReference type="InterPro" id="IPR042504">
    <property type="entry name" value="Regulatory_protein_E2_N_2"/>
</dbReference>
<accession>D5FL28</accession>
<evidence type="ECO:0000256" key="3">
    <source>
        <dbReference type="ARBA" id="ARBA00022491"/>
    </source>
</evidence>
<keyword evidence="11 12" id="KW-0804">Transcription</keyword>
<dbReference type="EMBL" id="FJ796965">
    <property type="protein sequence ID" value="ACO58659.1"/>
    <property type="molecule type" value="Genomic_DNA"/>
</dbReference>
<evidence type="ECO:0000259" key="15">
    <source>
        <dbReference type="Pfam" id="PF00511"/>
    </source>
</evidence>
<dbReference type="Gene3D" id="3.30.70.330">
    <property type="match status" value="1"/>
</dbReference>
<feature type="domain" description="Papillomavirus E2 C-terminal" evidence="15">
    <location>
        <begin position="334"/>
        <end position="405"/>
    </location>
</feature>
<comment type="similarity">
    <text evidence="2">Belongs to the papillomaviridae E8^E2C protein family.</text>
</comment>
<feature type="compositionally biased region" description="Basic and acidic residues" evidence="13">
    <location>
        <begin position="206"/>
        <end position="244"/>
    </location>
</feature>